<feature type="transmembrane region" description="Helical" evidence="1">
    <location>
        <begin position="37"/>
        <end position="56"/>
    </location>
</feature>
<dbReference type="AlphaFoldDB" id="A0AAN9NC51"/>
<evidence type="ECO:0000313" key="2">
    <source>
        <dbReference type="EMBL" id="KAK7367753.1"/>
    </source>
</evidence>
<evidence type="ECO:0000256" key="1">
    <source>
        <dbReference type="SAM" id="Phobius"/>
    </source>
</evidence>
<keyword evidence="1" id="KW-0812">Transmembrane</keyword>
<dbReference type="Proteomes" id="UP001374584">
    <property type="component" value="Unassembled WGS sequence"/>
</dbReference>
<protein>
    <submittedName>
        <fullName evidence="2">Uncharacterized protein</fullName>
    </submittedName>
</protein>
<keyword evidence="1" id="KW-0472">Membrane</keyword>
<keyword evidence="3" id="KW-1185">Reference proteome</keyword>
<keyword evidence="1" id="KW-1133">Transmembrane helix</keyword>
<dbReference type="EMBL" id="JAYMYR010000004">
    <property type="protein sequence ID" value="KAK7367753.1"/>
    <property type="molecule type" value="Genomic_DNA"/>
</dbReference>
<proteinExistence type="predicted"/>
<feature type="transmembrane region" description="Helical" evidence="1">
    <location>
        <begin position="6"/>
        <end position="25"/>
    </location>
</feature>
<organism evidence="2 3">
    <name type="scientific">Phaseolus coccineus</name>
    <name type="common">Scarlet runner bean</name>
    <name type="synonym">Phaseolus multiflorus</name>
    <dbReference type="NCBI Taxonomy" id="3886"/>
    <lineage>
        <taxon>Eukaryota</taxon>
        <taxon>Viridiplantae</taxon>
        <taxon>Streptophyta</taxon>
        <taxon>Embryophyta</taxon>
        <taxon>Tracheophyta</taxon>
        <taxon>Spermatophyta</taxon>
        <taxon>Magnoliopsida</taxon>
        <taxon>eudicotyledons</taxon>
        <taxon>Gunneridae</taxon>
        <taxon>Pentapetalae</taxon>
        <taxon>rosids</taxon>
        <taxon>fabids</taxon>
        <taxon>Fabales</taxon>
        <taxon>Fabaceae</taxon>
        <taxon>Papilionoideae</taxon>
        <taxon>50 kb inversion clade</taxon>
        <taxon>NPAAA clade</taxon>
        <taxon>indigoferoid/millettioid clade</taxon>
        <taxon>Phaseoleae</taxon>
        <taxon>Phaseolus</taxon>
    </lineage>
</organism>
<name>A0AAN9NC51_PHACN</name>
<reference evidence="2 3" key="1">
    <citation type="submission" date="2024-01" db="EMBL/GenBank/DDBJ databases">
        <title>The genomes of 5 underutilized Papilionoideae crops provide insights into root nodulation and disease resistanc.</title>
        <authorList>
            <person name="Jiang F."/>
        </authorList>
    </citation>
    <scope>NUCLEOTIDE SEQUENCE [LARGE SCALE GENOMIC DNA]</scope>
    <source>
        <strain evidence="2">JINMINGXINNONG_FW02</strain>
        <tissue evidence="2">Leaves</tissue>
    </source>
</reference>
<sequence length="82" mass="9731">MRASLFWDSGVFTYTFMLVSVMQLIFDDENFNAKGAFLFTLPNVLLIKEFLCIFYLEDTLPDLDRNPKHLFVLFRHIRGHQI</sequence>
<accession>A0AAN9NC51</accession>
<evidence type="ECO:0000313" key="3">
    <source>
        <dbReference type="Proteomes" id="UP001374584"/>
    </source>
</evidence>
<comment type="caution">
    <text evidence="2">The sequence shown here is derived from an EMBL/GenBank/DDBJ whole genome shotgun (WGS) entry which is preliminary data.</text>
</comment>
<gene>
    <name evidence="2" type="ORF">VNO80_09771</name>
</gene>